<dbReference type="PROSITE" id="PS01124">
    <property type="entry name" value="HTH_ARAC_FAMILY_2"/>
    <property type="match status" value="1"/>
</dbReference>
<dbReference type="EMBL" id="VITO01000014">
    <property type="protein sequence ID" value="TWB23110.1"/>
    <property type="molecule type" value="Genomic_DNA"/>
</dbReference>
<dbReference type="InterPro" id="IPR050204">
    <property type="entry name" value="AraC_XylS_family_regulators"/>
</dbReference>
<name>A0A560FNH3_9PROT</name>
<dbReference type="GO" id="GO:0003700">
    <property type="term" value="F:DNA-binding transcription factor activity"/>
    <property type="evidence" value="ECO:0007669"/>
    <property type="project" value="InterPro"/>
</dbReference>
<keyword evidence="6" id="KW-1185">Reference proteome</keyword>
<protein>
    <submittedName>
        <fullName evidence="5">AraC-like DNA-binding protein</fullName>
    </submittedName>
</protein>
<dbReference type="InterPro" id="IPR018060">
    <property type="entry name" value="HTH_AraC"/>
</dbReference>
<keyword evidence="1" id="KW-0805">Transcription regulation</keyword>
<reference evidence="5 6" key="1">
    <citation type="submission" date="2019-06" db="EMBL/GenBank/DDBJ databases">
        <title>Genomic Encyclopedia of Type Strains, Phase IV (KMG-V): Genome sequencing to study the core and pangenomes of soil and plant-associated prokaryotes.</title>
        <authorList>
            <person name="Whitman W."/>
        </authorList>
    </citation>
    <scope>NUCLEOTIDE SEQUENCE [LARGE SCALE GENOMIC DNA]</scope>
    <source>
        <strain evidence="5 6">BR 11865</strain>
    </source>
</reference>
<keyword evidence="3" id="KW-0804">Transcription</keyword>
<dbReference type="Proteomes" id="UP000316545">
    <property type="component" value="Unassembled WGS sequence"/>
</dbReference>
<dbReference type="Gene3D" id="1.10.10.60">
    <property type="entry name" value="Homeodomain-like"/>
    <property type="match status" value="2"/>
</dbReference>
<evidence type="ECO:0000313" key="6">
    <source>
        <dbReference type="Proteomes" id="UP000316545"/>
    </source>
</evidence>
<dbReference type="RefSeq" id="WP_145618864.1">
    <property type="nucleotide sequence ID" value="NZ_JAYNFR010000019.1"/>
</dbReference>
<comment type="caution">
    <text evidence="5">The sequence shown here is derived from an EMBL/GenBank/DDBJ whole genome shotgun (WGS) entry which is preliminary data.</text>
</comment>
<evidence type="ECO:0000256" key="2">
    <source>
        <dbReference type="ARBA" id="ARBA00023125"/>
    </source>
</evidence>
<dbReference type="AlphaFoldDB" id="A0A560FNH3"/>
<dbReference type="SUPFAM" id="SSF46689">
    <property type="entry name" value="Homeodomain-like"/>
    <property type="match status" value="2"/>
</dbReference>
<gene>
    <name evidence="5" type="ORF">FBZ88_11433</name>
</gene>
<evidence type="ECO:0000259" key="4">
    <source>
        <dbReference type="PROSITE" id="PS01124"/>
    </source>
</evidence>
<sequence>MQPPALSASSASNARSVAETNFISATILHSQLTDDGERLSVRRTTCDALPDVEMGYGGIDAHLARLYLQPTPACTMQQGRRMLQLEPRAPMECSFRDMRDPCVWRIVHPVDIISFELPRGAMAHWARDAGLRGFHGLDYESGLTMIDDVITHFGLALMAPLATPGRAPALFVDYILNAFCTYLVRIMGRELPDGWRRGGLALWQERRAKEMMEADLRAPVTLKELADACGLSAAHFARAFRQSVGEPPHRWLTRRRVELAKALLTAGELPLADIALRCGFSDQSHFTQVFSRLCGQSPGVWRRAHQRDVVPGRRPV</sequence>
<dbReference type="PANTHER" id="PTHR46796:SF14">
    <property type="entry name" value="TRANSCRIPTIONAL REGULATORY PROTEIN"/>
    <property type="match status" value="1"/>
</dbReference>
<dbReference type="SMART" id="SM00342">
    <property type="entry name" value="HTH_ARAC"/>
    <property type="match status" value="1"/>
</dbReference>
<evidence type="ECO:0000256" key="3">
    <source>
        <dbReference type="ARBA" id="ARBA00023163"/>
    </source>
</evidence>
<keyword evidence="2 5" id="KW-0238">DNA-binding</keyword>
<accession>A0A560FNH3</accession>
<dbReference type="InterPro" id="IPR018062">
    <property type="entry name" value="HTH_AraC-typ_CS"/>
</dbReference>
<dbReference type="InterPro" id="IPR009057">
    <property type="entry name" value="Homeodomain-like_sf"/>
</dbReference>
<dbReference type="InterPro" id="IPR020449">
    <property type="entry name" value="Tscrpt_reg_AraC-type_HTH"/>
</dbReference>
<organism evidence="5 6">
    <name type="scientific">Nitrospirillum amazonense</name>
    <dbReference type="NCBI Taxonomy" id="28077"/>
    <lineage>
        <taxon>Bacteria</taxon>
        <taxon>Pseudomonadati</taxon>
        <taxon>Pseudomonadota</taxon>
        <taxon>Alphaproteobacteria</taxon>
        <taxon>Rhodospirillales</taxon>
        <taxon>Azospirillaceae</taxon>
        <taxon>Nitrospirillum</taxon>
    </lineage>
</organism>
<dbReference type="Pfam" id="PF12833">
    <property type="entry name" value="HTH_18"/>
    <property type="match status" value="1"/>
</dbReference>
<dbReference type="PROSITE" id="PS00041">
    <property type="entry name" value="HTH_ARAC_FAMILY_1"/>
    <property type="match status" value="1"/>
</dbReference>
<proteinExistence type="predicted"/>
<evidence type="ECO:0000313" key="5">
    <source>
        <dbReference type="EMBL" id="TWB23110.1"/>
    </source>
</evidence>
<feature type="domain" description="HTH araC/xylS-type" evidence="4">
    <location>
        <begin position="206"/>
        <end position="304"/>
    </location>
</feature>
<evidence type="ECO:0000256" key="1">
    <source>
        <dbReference type="ARBA" id="ARBA00023015"/>
    </source>
</evidence>
<dbReference type="PANTHER" id="PTHR46796">
    <property type="entry name" value="HTH-TYPE TRANSCRIPTIONAL ACTIVATOR RHAS-RELATED"/>
    <property type="match status" value="1"/>
</dbReference>
<dbReference type="PRINTS" id="PR00032">
    <property type="entry name" value="HTHARAC"/>
</dbReference>
<dbReference type="GO" id="GO:0043565">
    <property type="term" value="F:sequence-specific DNA binding"/>
    <property type="evidence" value="ECO:0007669"/>
    <property type="project" value="InterPro"/>
</dbReference>